<gene>
    <name evidence="2" type="ORF">N7469_010556</name>
</gene>
<dbReference type="EMBL" id="JAPQKT010000009">
    <property type="protein sequence ID" value="KAJ5221669.1"/>
    <property type="molecule type" value="Genomic_DNA"/>
</dbReference>
<reference evidence="2" key="2">
    <citation type="journal article" date="2023" name="IMA Fungus">
        <title>Comparative genomic study of the Penicillium genus elucidates a diverse pangenome and 15 lateral gene transfer events.</title>
        <authorList>
            <person name="Petersen C."/>
            <person name="Sorensen T."/>
            <person name="Nielsen M.R."/>
            <person name="Sondergaard T.E."/>
            <person name="Sorensen J.L."/>
            <person name="Fitzpatrick D.A."/>
            <person name="Frisvad J.C."/>
            <person name="Nielsen K.L."/>
        </authorList>
    </citation>
    <scope>NUCLEOTIDE SEQUENCE</scope>
    <source>
        <strain evidence="2">IBT 23319</strain>
    </source>
</reference>
<reference evidence="2" key="1">
    <citation type="submission" date="2022-11" db="EMBL/GenBank/DDBJ databases">
        <authorList>
            <person name="Petersen C."/>
        </authorList>
    </citation>
    <scope>NUCLEOTIDE SEQUENCE</scope>
    <source>
        <strain evidence="2">IBT 23319</strain>
    </source>
</reference>
<accession>A0A9W9NKG8</accession>
<dbReference type="GeneID" id="81388628"/>
<dbReference type="RefSeq" id="XP_056496592.1">
    <property type="nucleotide sequence ID" value="XM_056649461.1"/>
</dbReference>
<proteinExistence type="predicted"/>
<keyword evidence="3" id="KW-1185">Reference proteome</keyword>
<dbReference type="OrthoDB" id="3050608at2759"/>
<sequence>MDFLKQVIHTAKDDDKDKTSGQQNDNPDLVDRGTSFHCVAARGLGHPIDRITEKMTDQGREAYEKATGQKLDPKISN</sequence>
<dbReference type="AlphaFoldDB" id="A0A9W9NKG8"/>
<feature type="compositionally biased region" description="Basic and acidic residues" evidence="1">
    <location>
        <begin position="10"/>
        <end position="19"/>
    </location>
</feature>
<comment type="caution">
    <text evidence="2">The sequence shown here is derived from an EMBL/GenBank/DDBJ whole genome shotgun (WGS) entry which is preliminary data.</text>
</comment>
<organism evidence="2 3">
    <name type="scientific">Penicillium citrinum</name>
    <dbReference type="NCBI Taxonomy" id="5077"/>
    <lineage>
        <taxon>Eukaryota</taxon>
        <taxon>Fungi</taxon>
        <taxon>Dikarya</taxon>
        <taxon>Ascomycota</taxon>
        <taxon>Pezizomycotina</taxon>
        <taxon>Eurotiomycetes</taxon>
        <taxon>Eurotiomycetidae</taxon>
        <taxon>Eurotiales</taxon>
        <taxon>Aspergillaceae</taxon>
        <taxon>Penicillium</taxon>
    </lineage>
</organism>
<evidence type="ECO:0000313" key="3">
    <source>
        <dbReference type="Proteomes" id="UP001147733"/>
    </source>
</evidence>
<evidence type="ECO:0000313" key="2">
    <source>
        <dbReference type="EMBL" id="KAJ5221669.1"/>
    </source>
</evidence>
<name>A0A9W9NKG8_PENCI</name>
<evidence type="ECO:0000256" key="1">
    <source>
        <dbReference type="SAM" id="MobiDB-lite"/>
    </source>
</evidence>
<dbReference type="Proteomes" id="UP001147733">
    <property type="component" value="Unassembled WGS sequence"/>
</dbReference>
<feature type="region of interest" description="Disordered" evidence="1">
    <location>
        <begin position="1"/>
        <end position="32"/>
    </location>
</feature>
<protein>
    <submittedName>
        <fullName evidence="2">Uncharacterized protein</fullName>
    </submittedName>
</protein>